<dbReference type="PANTHER" id="PTHR46696:SF1">
    <property type="entry name" value="CYTOCHROME P450 YJIB-RELATED"/>
    <property type="match status" value="1"/>
</dbReference>
<dbReference type="InterPro" id="IPR036396">
    <property type="entry name" value="Cyt_P450_sf"/>
</dbReference>
<feature type="compositionally biased region" description="Low complexity" evidence="2">
    <location>
        <begin position="7"/>
        <end position="24"/>
    </location>
</feature>
<sequence>MSSTTIDGIAGTSDAGTGDAASGDTAHRPLKLDDPATVPAVAGLIASHDAGAVHARLREEWGDIAPVELEPGARAWLVTEYRTIVAMARDQFPLTTTTGAWNGHEREAPSAHSPLLRPLAPTGRPTVEQTDGSTHGRLRTPLDEVLGVVDDAEVATTTRERCEELIDRFAATGVADLVREYVAPMPHLALGTLLGFDAGTAQQVFEAAARGAAERDAASAVHEVSFLLSGQTTARRPDGTPTPAGRLARHASYESTAEAALGLLSLTATATLGLQAWLAQTLYLSLTDERFARRLAGGRLGTDEALDEVLWTASPVSTLAPRIAAEDFLLDGKLVQRGDAMLLAVGAVGSDPSIRGDDPWDGSGSRAHLTFGVGTHACPAPHLARLIVRTAAETLHRRLTPTLALPADELRWVPDFRFRLLETLPVVFRPEQHSPPFVP</sequence>
<reference evidence="4" key="1">
    <citation type="journal article" date="2019" name="Int. J. Syst. Evol. Microbiol.">
        <title>The Global Catalogue of Microorganisms (GCM) 10K type strain sequencing project: providing services to taxonomists for standard genome sequencing and annotation.</title>
        <authorList>
            <consortium name="The Broad Institute Genomics Platform"/>
            <consortium name="The Broad Institute Genome Sequencing Center for Infectious Disease"/>
            <person name="Wu L."/>
            <person name="Ma J."/>
        </authorList>
    </citation>
    <scope>NUCLEOTIDE SEQUENCE [LARGE SCALE GENOMIC DNA]</scope>
    <source>
        <strain evidence="4">JCM 17975</strain>
    </source>
</reference>
<evidence type="ECO:0000313" key="4">
    <source>
        <dbReference type="Proteomes" id="UP001500843"/>
    </source>
</evidence>
<name>A0ABP8WR83_9MICO</name>
<evidence type="ECO:0000256" key="2">
    <source>
        <dbReference type="SAM" id="MobiDB-lite"/>
    </source>
</evidence>
<evidence type="ECO:0000256" key="1">
    <source>
        <dbReference type="ARBA" id="ARBA00010617"/>
    </source>
</evidence>
<protein>
    <submittedName>
        <fullName evidence="3">Cytochrome P450</fullName>
    </submittedName>
</protein>
<dbReference type="Gene3D" id="1.10.630.10">
    <property type="entry name" value="Cytochrome P450"/>
    <property type="match status" value="1"/>
</dbReference>
<dbReference type="InterPro" id="IPR017972">
    <property type="entry name" value="Cyt_P450_CS"/>
</dbReference>
<dbReference type="InterPro" id="IPR002397">
    <property type="entry name" value="Cyt_P450_B"/>
</dbReference>
<keyword evidence="4" id="KW-1185">Reference proteome</keyword>
<dbReference type="PROSITE" id="PS00086">
    <property type="entry name" value="CYTOCHROME_P450"/>
    <property type="match status" value="1"/>
</dbReference>
<proteinExistence type="inferred from homology"/>
<dbReference type="EMBL" id="BAABHM010000006">
    <property type="protein sequence ID" value="GAA4693140.1"/>
    <property type="molecule type" value="Genomic_DNA"/>
</dbReference>
<accession>A0ABP8WR83</accession>
<dbReference type="SUPFAM" id="SSF48264">
    <property type="entry name" value="Cytochrome P450"/>
    <property type="match status" value="1"/>
</dbReference>
<gene>
    <name evidence="3" type="ORF">GCM10023198_10690</name>
</gene>
<feature type="region of interest" description="Disordered" evidence="2">
    <location>
        <begin position="1"/>
        <end position="32"/>
    </location>
</feature>
<dbReference type="RefSeq" id="WP_253870131.1">
    <property type="nucleotide sequence ID" value="NZ_BAABHM010000006.1"/>
</dbReference>
<feature type="region of interest" description="Disordered" evidence="2">
    <location>
        <begin position="100"/>
        <end position="138"/>
    </location>
</feature>
<comment type="caution">
    <text evidence="3">The sequence shown here is derived from an EMBL/GenBank/DDBJ whole genome shotgun (WGS) entry which is preliminary data.</text>
</comment>
<evidence type="ECO:0000313" key="3">
    <source>
        <dbReference type="EMBL" id="GAA4693140.1"/>
    </source>
</evidence>
<dbReference type="Proteomes" id="UP001500843">
    <property type="component" value="Unassembled WGS sequence"/>
</dbReference>
<comment type="similarity">
    <text evidence="1">Belongs to the cytochrome P450 family.</text>
</comment>
<dbReference type="PRINTS" id="PR00359">
    <property type="entry name" value="BP450"/>
</dbReference>
<organism evidence="3 4">
    <name type="scientific">Promicromonospora umidemergens</name>
    <dbReference type="NCBI Taxonomy" id="629679"/>
    <lineage>
        <taxon>Bacteria</taxon>
        <taxon>Bacillati</taxon>
        <taxon>Actinomycetota</taxon>
        <taxon>Actinomycetes</taxon>
        <taxon>Micrococcales</taxon>
        <taxon>Promicromonosporaceae</taxon>
        <taxon>Promicromonospora</taxon>
    </lineage>
</organism>
<dbReference type="PANTHER" id="PTHR46696">
    <property type="entry name" value="P450, PUTATIVE (EUROFUNG)-RELATED"/>
    <property type="match status" value="1"/>
</dbReference>